<dbReference type="EMBL" id="AEJB01000316">
    <property type="protein sequence ID" value="ELP67002.1"/>
    <property type="molecule type" value="Genomic_DNA"/>
</dbReference>
<accession>L7F6W1</accession>
<dbReference type="STRING" id="85558.T45_07229"/>
<feature type="chain" id="PRO_5038660320" evidence="1">
    <location>
        <begin position="22"/>
        <end position="471"/>
    </location>
</feature>
<comment type="caution">
    <text evidence="2">The sequence shown here is derived from an EMBL/GenBank/DDBJ whole genome shotgun (WGS) entry which is preliminary data.</text>
</comment>
<sequence>MRATSAGTRVLVTVVAGLVLAGCGGSAPEKSADARDSHEDGQVVRPLAELTVPAAYDGARGWDQELAWVPKGAETVPVAVAPGSGTVAYVVADQAETYVQTRKATTGKVLWTSAPWAPPGTLDDLAGYDPAATAPASVIPVSSGGREYFVAWAHGLAGKDELHDGKEIVQIAVYAADASGDAVAPLRTVDVPVTATDGTAQGEALVRDGGAGRALVNWAEGNQGRAAAVDVTSGKVSTWDEETEPVVGFGGQGPVTNVSDGGFGVPGGWSSKGVAPEGSAETRDDGVGTDLVNGTAETLVDGKVVASWMPAGGDSGDGYEEAVRTVHDATTGKALLRAECRYPTLTQMLDTDDTVLGDRVLSSVSPSGRYLAYGWMLFDIQKGSVACLAKGGGGDDGRKDMVIDSVRDDGTAYGTVVGSNPRVAVEIPASTGIPKALPAGTEVPAYTPVGAGVFLTWIEGGGMLVSGRVEG</sequence>
<protein>
    <submittedName>
        <fullName evidence="2">Putative lipoprotein</fullName>
    </submittedName>
</protein>
<name>L7F6W1_STRT8</name>
<dbReference type="GeneID" id="97403125"/>
<dbReference type="RefSeq" id="WP_006377889.1">
    <property type="nucleotide sequence ID" value="NZ_AEJB01000316.1"/>
</dbReference>
<keyword evidence="2" id="KW-0449">Lipoprotein</keyword>
<keyword evidence="3" id="KW-1185">Reference proteome</keyword>
<organism evidence="2 3">
    <name type="scientific">Streptomyces turgidiscabies (strain Car8)</name>
    <dbReference type="NCBI Taxonomy" id="698760"/>
    <lineage>
        <taxon>Bacteria</taxon>
        <taxon>Bacillati</taxon>
        <taxon>Actinomycetota</taxon>
        <taxon>Actinomycetes</taxon>
        <taxon>Kitasatosporales</taxon>
        <taxon>Streptomycetaceae</taxon>
        <taxon>Streptomyces</taxon>
    </lineage>
</organism>
<proteinExistence type="predicted"/>
<dbReference type="PATRIC" id="fig|698760.3.peg.4241"/>
<dbReference type="PROSITE" id="PS51257">
    <property type="entry name" value="PROKAR_LIPOPROTEIN"/>
    <property type="match status" value="1"/>
</dbReference>
<reference evidence="2 3" key="1">
    <citation type="journal article" date="2011" name="Plasmid">
        <title>Streptomyces turgidiscabies Car8 contains a modular pathogenicity island that shares virulence genes with other actinobacterial plant pathogens.</title>
        <authorList>
            <person name="Huguet-Tapia J.C."/>
            <person name="Badger J.H."/>
            <person name="Loria R."/>
            <person name="Pettis G.S."/>
        </authorList>
    </citation>
    <scope>NUCLEOTIDE SEQUENCE [LARGE SCALE GENOMIC DNA]</scope>
    <source>
        <strain evidence="2 3">Car8</strain>
    </source>
</reference>
<evidence type="ECO:0000313" key="3">
    <source>
        <dbReference type="Proteomes" id="UP000010931"/>
    </source>
</evidence>
<evidence type="ECO:0000313" key="2">
    <source>
        <dbReference type="EMBL" id="ELP67002.1"/>
    </source>
</evidence>
<gene>
    <name evidence="2" type="ORF">STRTUCAR8_04541</name>
</gene>
<dbReference type="AlphaFoldDB" id="L7F6W1"/>
<dbReference type="Proteomes" id="UP000010931">
    <property type="component" value="Unassembled WGS sequence"/>
</dbReference>
<evidence type="ECO:0000256" key="1">
    <source>
        <dbReference type="SAM" id="SignalP"/>
    </source>
</evidence>
<feature type="signal peptide" evidence="1">
    <location>
        <begin position="1"/>
        <end position="21"/>
    </location>
</feature>
<keyword evidence="1" id="KW-0732">Signal</keyword>